<evidence type="ECO:0000313" key="3">
    <source>
        <dbReference type="Proteomes" id="UP000574067"/>
    </source>
</evidence>
<dbReference type="RefSeq" id="WP_169160123.1">
    <property type="nucleotide sequence ID" value="NZ_JABBFW010000005.1"/>
</dbReference>
<protein>
    <submittedName>
        <fullName evidence="2">Uncharacterized protein</fullName>
    </submittedName>
</protein>
<feature type="region of interest" description="Disordered" evidence="1">
    <location>
        <begin position="15"/>
        <end position="40"/>
    </location>
</feature>
<proteinExistence type="predicted"/>
<dbReference type="Proteomes" id="UP000574067">
    <property type="component" value="Unassembled WGS sequence"/>
</dbReference>
<dbReference type="EMBL" id="JABBFW010000005">
    <property type="protein sequence ID" value="NML15219.1"/>
    <property type="molecule type" value="Genomic_DNA"/>
</dbReference>
<evidence type="ECO:0000256" key="1">
    <source>
        <dbReference type="SAM" id="MobiDB-lite"/>
    </source>
</evidence>
<sequence>MKIASAGLQSVVAQTAGVQPNGRETPRVATEQSTLASPTSQAHAAVSVHISAAGRAAAAVRGNTGLAATARAQGTLQVIDAGERRQATVTPTLQAHTIRRILEQLTGKQLGVFNSMDLGPMFQTGGTALASSPAVSRSTPAQIAAASGARDEVVAELTHQVVTGTLQFTASGNVTTVDGASIGFTVLLEMDRATLNTQSLEVRINHVGLPRLEVSYPGPVSELADHAFTFDVGVEGGDEAGRPLMVGRGVLAFDPSATVPPTR</sequence>
<reference evidence="2 3" key="1">
    <citation type="submission" date="2020-04" db="EMBL/GenBank/DDBJ databases">
        <title>Azohydromonas sp. isolated from soil.</title>
        <authorList>
            <person name="Dahal R.H."/>
        </authorList>
    </citation>
    <scope>NUCLEOTIDE SEQUENCE [LARGE SCALE GENOMIC DNA]</scope>
    <source>
        <strain evidence="2 3">G-1-1-14</strain>
    </source>
</reference>
<organism evidence="2 3">
    <name type="scientific">Azohydromonas caseinilytica</name>
    <dbReference type="NCBI Taxonomy" id="2728836"/>
    <lineage>
        <taxon>Bacteria</taxon>
        <taxon>Pseudomonadati</taxon>
        <taxon>Pseudomonadota</taxon>
        <taxon>Betaproteobacteria</taxon>
        <taxon>Burkholderiales</taxon>
        <taxon>Sphaerotilaceae</taxon>
        <taxon>Azohydromonas</taxon>
    </lineage>
</organism>
<dbReference type="AlphaFoldDB" id="A0A848F9T6"/>
<evidence type="ECO:0000313" key="2">
    <source>
        <dbReference type="EMBL" id="NML15219.1"/>
    </source>
</evidence>
<accession>A0A848F9T6</accession>
<comment type="caution">
    <text evidence="2">The sequence shown here is derived from an EMBL/GenBank/DDBJ whole genome shotgun (WGS) entry which is preliminary data.</text>
</comment>
<gene>
    <name evidence="2" type="ORF">HHL10_09535</name>
</gene>
<feature type="compositionally biased region" description="Polar residues" evidence="1">
    <location>
        <begin position="30"/>
        <end position="40"/>
    </location>
</feature>
<keyword evidence="3" id="KW-1185">Reference proteome</keyword>
<name>A0A848F9T6_9BURK</name>